<dbReference type="Pfam" id="PF07693">
    <property type="entry name" value="KAP_NTPase"/>
    <property type="match status" value="1"/>
</dbReference>
<dbReference type="SUPFAM" id="SSF52540">
    <property type="entry name" value="P-loop containing nucleoside triphosphate hydrolases"/>
    <property type="match status" value="1"/>
</dbReference>
<dbReference type="InterPro" id="IPR027417">
    <property type="entry name" value="P-loop_NTPase"/>
</dbReference>
<geneLocation type="plasmid" evidence="2">
    <name>p2</name>
</geneLocation>
<dbReference type="PANTHER" id="PTHR22674">
    <property type="entry name" value="NTPASE, KAP FAMILY P-LOOP DOMAIN-CONTAINING 1"/>
    <property type="match status" value="1"/>
</dbReference>
<evidence type="ECO:0000313" key="2">
    <source>
        <dbReference type="EMBL" id="WYF46812.1"/>
    </source>
</evidence>
<evidence type="ECO:0000259" key="1">
    <source>
        <dbReference type="Pfam" id="PF07693"/>
    </source>
</evidence>
<dbReference type="InterPro" id="IPR052754">
    <property type="entry name" value="NTPase_KAP_P-loop"/>
</dbReference>
<dbReference type="Gene3D" id="3.40.50.300">
    <property type="entry name" value="P-loop containing nucleotide triphosphate hydrolases"/>
    <property type="match status" value="1"/>
</dbReference>
<dbReference type="AlphaFoldDB" id="A0AAU6Q981"/>
<accession>A0AAU6Q981</accession>
<reference evidence="2" key="1">
    <citation type="submission" date="2024-03" db="EMBL/GenBank/DDBJ databases">
        <title>Deinococcus weizhi sp. nov., isolated from human skin.</title>
        <authorList>
            <person name="Wei Z."/>
            <person name="Tian F."/>
            <person name="Yang C."/>
            <person name="Xin L.T."/>
            <person name="Wen Z.J."/>
            <person name="Lan K.C."/>
            <person name="Yu L."/>
            <person name="Zhe W."/>
            <person name="Dan F.D."/>
            <person name="Jun W."/>
            <person name="Rui Z."/>
            <person name="Yong X.J."/>
            <person name="Ting Y."/>
            <person name="Wei X."/>
            <person name="Xu Z.G."/>
            <person name="Xin Z."/>
            <person name="Dong F.G."/>
            <person name="Ni X.M."/>
            <person name="Zheng M.G."/>
            <person name="Chun Y."/>
            <person name="Qian W.X."/>
        </authorList>
    </citation>
    <scope>NUCLEOTIDE SEQUENCE</scope>
    <source>
        <strain evidence="2">VB142</strain>
        <plasmid evidence="2">p2</plasmid>
    </source>
</reference>
<dbReference type="InterPro" id="IPR011646">
    <property type="entry name" value="KAP_P-loop"/>
</dbReference>
<dbReference type="EMBL" id="CP149785">
    <property type="protein sequence ID" value="WYF46812.1"/>
    <property type="molecule type" value="Genomic_DNA"/>
</dbReference>
<feature type="domain" description="KAP NTPase" evidence="1">
    <location>
        <begin position="25"/>
        <end position="313"/>
    </location>
</feature>
<keyword evidence="2" id="KW-0614">Plasmid</keyword>
<name>A0AAU6Q981_9DEIO</name>
<dbReference type="PANTHER" id="PTHR22674:SF6">
    <property type="entry name" value="NTPASE KAP FAMILY P-LOOP DOMAIN-CONTAINING PROTEIN 1"/>
    <property type="match status" value="1"/>
</dbReference>
<proteinExistence type="predicted"/>
<dbReference type="RefSeq" id="WP_339098337.1">
    <property type="nucleotide sequence ID" value="NZ_CP149785.1"/>
</dbReference>
<organism evidence="2">
    <name type="scientific">Deinococcus sp. VB142</name>
    <dbReference type="NCBI Taxonomy" id="3112952"/>
    <lineage>
        <taxon>Bacteria</taxon>
        <taxon>Thermotogati</taxon>
        <taxon>Deinococcota</taxon>
        <taxon>Deinococci</taxon>
        <taxon>Deinococcales</taxon>
        <taxon>Deinococcaceae</taxon>
        <taxon>Deinococcus</taxon>
    </lineage>
</organism>
<sequence>MSHSLPTPALQADVGSRLTEDHFNRKTFATRLAQTIVQRESIESFVIGLYGAWGEGKTTVLDYMDEALQGNEDVVLVRFNPWLFSSDEALTQALIQAIAEGVKLKLQDDVEGAKRFGQAALLYGGKLAKTLGGLSGNAFLEKGGALAETVAEGMNPQDQTVHELKERVGGELRAANKKVVVLLDDIDRLTRQEIQQVFRLIKVAADFPTVTYVLAFDPEMVAGAVGAQYGSGEREDGQRFLEKIVQLPLQLPYIDQPSITEYTFNMLSEAIEGSGITLTEGQRERFVSVLEEDIIAAVHTPRQAKRYANAVAFALPILQGETNPVDVLLVEALRVLYPDMFHLVRSHSELFLNPDHSSSFLPSGEDSRVRWAAFFKEHDEHAVNIVRELFPKVSAFMNNPLGIYVSRAGVNGDQREQGVDKPRYFNRYFQYAISGDDVSDAQITQFLGDAVINPTAADALIAGVAPEKRASKFVLGIRDAIFMTPFPTQRAALLALAQAVPLFERSGAARRIVNPLDMILKLMTDLIEQASRADAEHLGMDLIDLLPPQFAMRFLYSLQPYGRSRVMSEEYDQHQVEIREALKRHLVERLDTMGENMADSLGEDYSRGLRLLAQVRGREAAEARLTRHLDAGRGAVVEFLAARSPTSGDAYLPCHFSEDNYIALEEIISMDRLLPYLNEHFPETLEGGDGGLHDVRARLMSSSNVATRDTEEAAGQIATCIRAFHHASTSSEGAINETD</sequence>
<gene>
    <name evidence="2" type="ORF">WDJ50_18390</name>
</gene>
<protein>
    <submittedName>
        <fullName evidence="2">KAP family NTPase</fullName>
    </submittedName>
</protein>